<organism evidence="1 2">
    <name type="scientific">Sclerotinia trifoliorum</name>
    <dbReference type="NCBI Taxonomy" id="28548"/>
    <lineage>
        <taxon>Eukaryota</taxon>
        <taxon>Fungi</taxon>
        <taxon>Dikarya</taxon>
        <taxon>Ascomycota</taxon>
        <taxon>Pezizomycotina</taxon>
        <taxon>Leotiomycetes</taxon>
        <taxon>Helotiales</taxon>
        <taxon>Sclerotiniaceae</taxon>
        <taxon>Sclerotinia</taxon>
    </lineage>
</organism>
<name>A0A8H2VQ91_9HELO</name>
<proteinExistence type="predicted"/>
<evidence type="ECO:0000313" key="1">
    <source>
        <dbReference type="EMBL" id="CAD6442477.1"/>
    </source>
</evidence>
<dbReference type="AlphaFoldDB" id="A0A8H2VQ91"/>
<gene>
    <name evidence="1" type="ORF">SCLTRI_LOCUS2433</name>
</gene>
<dbReference type="EMBL" id="CAJHIA010000008">
    <property type="protein sequence ID" value="CAD6442477.1"/>
    <property type="molecule type" value="Genomic_DNA"/>
</dbReference>
<evidence type="ECO:0000313" key="2">
    <source>
        <dbReference type="Proteomes" id="UP000624404"/>
    </source>
</evidence>
<keyword evidence="2" id="KW-1185">Reference proteome</keyword>
<dbReference type="Proteomes" id="UP000624404">
    <property type="component" value="Unassembled WGS sequence"/>
</dbReference>
<sequence length="147" mass="16229">MSKRRLMRLSYMMTTTARSIINVKGAGPAPINKEISFDRGVLSLITLLMRKPGISESTQSTGHGLLLSGITYSREEREATSLSNGSGYPGKQFLEKMEAWKPISGLELPTASNESTIPNLGDSVRLILGVHLHQGRLILIYSVWRQD</sequence>
<protein>
    <submittedName>
        <fullName evidence="1">8d6a2e08-f1e5-4155-94da-1fc3be39d1ff-CDS</fullName>
    </submittedName>
</protein>
<reference evidence="1" key="1">
    <citation type="submission" date="2020-10" db="EMBL/GenBank/DDBJ databases">
        <authorList>
            <person name="Kusch S."/>
        </authorList>
    </citation>
    <scope>NUCLEOTIDE SEQUENCE</scope>
    <source>
        <strain evidence="1">SwB9</strain>
    </source>
</reference>
<accession>A0A8H2VQ91</accession>
<comment type="caution">
    <text evidence="1">The sequence shown here is derived from an EMBL/GenBank/DDBJ whole genome shotgun (WGS) entry which is preliminary data.</text>
</comment>